<dbReference type="InterPro" id="IPR050879">
    <property type="entry name" value="Acyltransferase_3"/>
</dbReference>
<feature type="transmembrane region" description="Helical" evidence="1">
    <location>
        <begin position="12"/>
        <end position="32"/>
    </location>
</feature>
<dbReference type="InterPro" id="IPR002656">
    <property type="entry name" value="Acyl_transf_3_dom"/>
</dbReference>
<protein>
    <submittedName>
        <fullName evidence="3">Acyltransferase</fullName>
    </submittedName>
</protein>
<feature type="transmembrane region" description="Helical" evidence="1">
    <location>
        <begin position="161"/>
        <end position="178"/>
    </location>
</feature>
<keyword evidence="1" id="KW-1133">Transmembrane helix</keyword>
<gene>
    <name evidence="3" type="ORF">FPL22_06575</name>
</gene>
<keyword evidence="3" id="KW-0808">Transferase</keyword>
<dbReference type="PANTHER" id="PTHR23028">
    <property type="entry name" value="ACETYLTRANSFERASE"/>
    <property type="match status" value="1"/>
</dbReference>
<evidence type="ECO:0000256" key="1">
    <source>
        <dbReference type="SAM" id="Phobius"/>
    </source>
</evidence>
<feature type="transmembrane region" description="Helical" evidence="1">
    <location>
        <begin position="184"/>
        <end position="205"/>
    </location>
</feature>
<keyword evidence="1" id="KW-0472">Membrane</keyword>
<evidence type="ECO:0000313" key="3">
    <source>
        <dbReference type="EMBL" id="TSJ78962.1"/>
    </source>
</evidence>
<sequence length="360" mass="40535">MSTNLGSHGKFLNVQALRFVAAALVLLTHLKFATGYTGYLLLDGGFGAVGVDVFFVISGFVISLSASKIGSNYKLFFAHRIARVVPLFWFVSLFLVARALYSNEGLCLQRLWNTVMFLPIFDFDSLSGHYHDYGWTLSFEVWFYLIFGCGVAFFGAQRTVFMVPVFLGVTVIFIFPLYDCSWFLPSFLFNPMVLEFCSGILLFKYIDRLNKFVFIICVCALPIFTYGVFVTERLGWHIEVLADHLLSFYRLLIWGGFGLCVTLCAVYVDKIKGLRFPGFVIYLGDASYSLYLIQPFALLVARKVSLGSSVLAGVAFVFISILGGLLMYGIIERPLSSWCRSVLEKMFHVKRPVIVPLIAQ</sequence>
<accession>A0A556QQQ5</accession>
<dbReference type="AlphaFoldDB" id="A0A556QQQ5"/>
<dbReference type="GO" id="GO:0016747">
    <property type="term" value="F:acyltransferase activity, transferring groups other than amino-acyl groups"/>
    <property type="evidence" value="ECO:0007669"/>
    <property type="project" value="InterPro"/>
</dbReference>
<evidence type="ECO:0000313" key="4">
    <source>
        <dbReference type="Proteomes" id="UP000315648"/>
    </source>
</evidence>
<organism evidence="3 4">
    <name type="scientific">Rariglobus hedericola</name>
    <dbReference type="NCBI Taxonomy" id="2597822"/>
    <lineage>
        <taxon>Bacteria</taxon>
        <taxon>Pseudomonadati</taxon>
        <taxon>Verrucomicrobiota</taxon>
        <taxon>Opitutia</taxon>
        <taxon>Opitutales</taxon>
        <taxon>Opitutaceae</taxon>
        <taxon>Rariglobus</taxon>
    </lineage>
</organism>
<feature type="transmembrane region" description="Helical" evidence="1">
    <location>
        <begin position="251"/>
        <end position="268"/>
    </location>
</feature>
<keyword evidence="1" id="KW-0812">Transmembrane</keyword>
<comment type="caution">
    <text evidence="3">The sequence shown here is derived from an EMBL/GenBank/DDBJ whole genome shotgun (WGS) entry which is preliminary data.</text>
</comment>
<dbReference type="EMBL" id="VMBG01000001">
    <property type="protein sequence ID" value="TSJ78962.1"/>
    <property type="molecule type" value="Genomic_DNA"/>
</dbReference>
<feature type="transmembrane region" description="Helical" evidence="1">
    <location>
        <begin position="84"/>
        <end position="101"/>
    </location>
</feature>
<feature type="domain" description="Acyltransferase 3" evidence="2">
    <location>
        <begin position="14"/>
        <end position="328"/>
    </location>
</feature>
<reference evidence="3 4" key="1">
    <citation type="submission" date="2019-07" db="EMBL/GenBank/DDBJ databases">
        <title>Description of 53C-WASEF.</title>
        <authorList>
            <person name="Pitt A."/>
            <person name="Hahn M.W."/>
        </authorList>
    </citation>
    <scope>NUCLEOTIDE SEQUENCE [LARGE SCALE GENOMIC DNA]</scope>
    <source>
        <strain evidence="3 4">53C-WASEF</strain>
    </source>
</reference>
<feature type="transmembrane region" description="Helical" evidence="1">
    <location>
        <begin position="306"/>
        <end position="331"/>
    </location>
</feature>
<dbReference type="RefSeq" id="WP_144229304.1">
    <property type="nucleotide sequence ID" value="NZ_CBCRVV010000005.1"/>
</dbReference>
<dbReference type="PANTHER" id="PTHR23028:SF131">
    <property type="entry name" value="BLR2367 PROTEIN"/>
    <property type="match status" value="1"/>
</dbReference>
<feature type="transmembrane region" description="Helical" evidence="1">
    <location>
        <begin position="212"/>
        <end position="231"/>
    </location>
</feature>
<dbReference type="GO" id="GO:0000271">
    <property type="term" value="P:polysaccharide biosynthetic process"/>
    <property type="evidence" value="ECO:0007669"/>
    <property type="project" value="TreeGrafter"/>
</dbReference>
<feature type="transmembrane region" description="Helical" evidence="1">
    <location>
        <begin position="280"/>
        <end position="300"/>
    </location>
</feature>
<dbReference type="Proteomes" id="UP000315648">
    <property type="component" value="Unassembled WGS sequence"/>
</dbReference>
<feature type="transmembrane region" description="Helical" evidence="1">
    <location>
        <begin position="133"/>
        <end position="154"/>
    </location>
</feature>
<keyword evidence="4" id="KW-1185">Reference proteome</keyword>
<proteinExistence type="predicted"/>
<evidence type="ECO:0000259" key="2">
    <source>
        <dbReference type="Pfam" id="PF01757"/>
    </source>
</evidence>
<dbReference type="Pfam" id="PF01757">
    <property type="entry name" value="Acyl_transf_3"/>
    <property type="match status" value="1"/>
</dbReference>
<keyword evidence="3" id="KW-0012">Acyltransferase</keyword>
<dbReference type="GO" id="GO:0016020">
    <property type="term" value="C:membrane"/>
    <property type="evidence" value="ECO:0007669"/>
    <property type="project" value="TreeGrafter"/>
</dbReference>
<feature type="transmembrane region" description="Helical" evidence="1">
    <location>
        <begin position="44"/>
        <end position="64"/>
    </location>
</feature>
<name>A0A556QQQ5_9BACT</name>
<dbReference type="OrthoDB" id="290051at2"/>